<feature type="domain" description="N-acetyltransferase" evidence="4">
    <location>
        <begin position="29"/>
        <end position="222"/>
    </location>
</feature>
<name>A0A8J9VBJ8_BRALA</name>
<evidence type="ECO:0000313" key="5">
    <source>
        <dbReference type="EMBL" id="CAH1233467.1"/>
    </source>
</evidence>
<dbReference type="InterPro" id="IPR016181">
    <property type="entry name" value="Acyl_CoA_acyltransferase"/>
</dbReference>
<dbReference type="SUPFAM" id="SSF55729">
    <property type="entry name" value="Acyl-CoA N-acyltransferases (Nat)"/>
    <property type="match status" value="1"/>
</dbReference>
<feature type="region of interest" description="Disordered" evidence="3">
    <location>
        <begin position="1"/>
        <end position="29"/>
    </location>
</feature>
<dbReference type="InterPro" id="IPR050680">
    <property type="entry name" value="YpeA/RimI_acetyltransf"/>
</dbReference>
<dbReference type="GO" id="GO:0016747">
    <property type="term" value="F:acyltransferase activity, transferring groups other than amino-acyl groups"/>
    <property type="evidence" value="ECO:0007669"/>
    <property type="project" value="InterPro"/>
</dbReference>
<dbReference type="PANTHER" id="PTHR43420">
    <property type="entry name" value="ACETYLTRANSFERASE"/>
    <property type="match status" value="1"/>
</dbReference>
<dbReference type="EMBL" id="OV696686">
    <property type="protein sequence ID" value="CAH1233467.1"/>
    <property type="molecule type" value="Genomic_DNA"/>
</dbReference>
<gene>
    <name evidence="5" type="primary">Hypp752</name>
    <name evidence="5" type="ORF">BLAG_LOCUS2223</name>
</gene>
<organism evidence="5 6">
    <name type="scientific">Branchiostoma lanceolatum</name>
    <name type="common">Common lancelet</name>
    <name type="synonym">Amphioxus lanceolatum</name>
    <dbReference type="NCBI Taxonomy" id="7740"/>
    <lineage>
        <taxon>Eukaryota</taxon>
        <taxon>Metazoa</taxon>
        <taxon>Chordata</taxon>
        <taxon>Cephalochordata</taxon>
        <taxon>Leptocardii</taxon>
        <taxon>Amphioxiformes</taxon>
        <taxon>Branchiostomatidae</taxon>
        <taxon>Branchiostoma</taxon>
    </lineage>
</organism>
<accession>A0A8J9VBJ8</accession>
<dbReference type="PROSITE" id="PS51186">
    <property type="entry name" value="GNAT"/>
    <property type="match status" value="1"/>
</dbReference>
<dbReference type="Proteomes" id="UP000838412">
    <property type="component" value="Chromosome 1"/>
</dbReference>
<keyword evidence="1" id="KW-0808">Transferase</keyword>
<dbReference type="CDD" id="cd04301">
    <property type="entry name" value="NAT_SF"/>
    <property type="match status" value="1"/>
</dbReference>
<reference evidence="5" key="1">
    <citation type="submission" date="2022-01" db="EMBL/GenBank/DDBJ databases">
        <authorList>
            <person name="Braso-Vives M."/>
        </authorList>
    </citation>
    <scope>NUCLEOTIDE SEQUENCE</scope>
</reference>
<evidence type="ECO:0000256" key="2">
    <source>
        <dbReference type="ARBA" id="ARBA00023315"/>
    </source>
</evidence>
<dbReference type="Pfam" id="PF00583">
    <property type="entry name" value="Acetyltransf_1"/>
    <property type="match status" value="1"/>
</dbReference>
<evidence type="ECO:0000256" key="3">
    <source>
        <dbReference type="SAM" id="MobiDB-lite"/>
    </source>
</evidence>
<dbReference type="Gene3D" id="3.40.630.30">
    <property type="match status" value="1"/>
</dbReference>
<keyword evidence="6" id="KW-1185">Reference proteome</keyword>
<protein>
    <submittedName>
        <fullName evidence="5">Hypp752 protein</fullName>
    </submittedName>
</protein>
<dbReference type="InterPro" id="IPR000182">
    <property type="entry name" value="GNAT_dom"/>
</dbReference>
<dbReference type="AlphaFoldDB" id="A0A8J9VBJ8"/>
<dbReference type="OrthoDB" id="6283299at2759"/>
<sequence length="225" mass="24669">MAVEPVVAQPGMAELPSETAPGTEPGNPLQIRNMEAEDIEFVSRMLVDAFSDKFEHAVGKNRMEGAVQQTVASLGRSQDVWHRYRVAVYEGRPAGAMAIKFHGDSAMGDFSCGEACSFLGCGTCGLICMGAALENDNIPVGQCYLDHIGVDASFRGKGIGKVMLDRADHEAREHGCTAIFLWVKKGNRAVHLYERQGYVITHTFGGWFKRCATGSRDWHNMEKQL</sequence>
<evidence type="ECO:0000256" key="1">
    <source>
        <dbReference type="ARBA" id="ARBA00022679"/>
    </source>
</evidence>
<proteinExistence type="predicted"/>
<evidence type="ECO:0000259" key="4">
    <source>
        <dbReference type="PROSITE" id="PS51186"/>
    </source>
</evidence>
<keyword evidence="2" id="KW-0012">Acyltransferase</keyword>
<evidence type="ECO:0000313" key="6">
    <source>
        <dbReference type="Proteomes" id="UP000838412"/>
    </source>
</evidence>
<dbReference type="PANTHER" id="PTHR43420:SF47">
    <property type="entry name" value="N-ACETYLTRANSFERASE DOMAIN-CONTAINING PROTEIN"/>
    <property type="match status" value="1"/>
</dbReference>